<dbReference type="InterPro" id="IPR000048">
    <property type="entry name" value="IQ_motif_EF-hand-BS"/>
</dbReference>
<dbReference type="Proteomes" id="UP001165122">
    <property type="component" value="Unassembled WGS sequence"/>
</dbReference>
<dbReference type="AlphaFoldDB" id="A0A9W7A3H2"/>
<dbReference type="PROSITE" id="PS50096">
    <property type="entry name" value="IQ"/>
    <property type="match status" value="1"/>
</dbReference>
<comment type="caution">
    <text evidence="2">The sequence shown here is derived from an EMBL/GenBank/DDBJ whole genome shotgun (WGS) entry which is preliminary data.</text>
</comment>
<evidence type="ECO:0000313" key="3">
    <source>
        <dbReference type="Proteomes" id="UP001165122"/>
    </source>
</evidence>
<dbReference type="EMBL" id="BRXW01000549">
    <property type="protein sequence ID" value="GMH65136.1"/>
    <property type="molecule type" value="Genomic_DNA"/>
</dbReference>
<name>A0A9W7A3H2_9STRA</name>
<proteinExistence type="predicted"/>
<feature type="region of interest" description="Disordered" evidence="1">
    <location>
        <begin position="87"/>
        <end position="115"/>
    </location>
</feature>
<protein>
    <submittedName>
        <fullName evidence="2">Uncharacterized protein</fullName>
    </submittedName>
</protein>
<organism evidence="2 3">
    <name type="scientific">Triparma laevis f. longispina</name>
    <dbReference type="NCBI Taxonomy" id="1714387"/>
    <lineage>
        <taxon>Eukaryota</taxon>
        <taxon>Sar</taxon>
        <taxon>Stramenopiles</taxon>
        <taxon>Ochrophyta</taxon>
        <taxon>Bolidophyceae</taxon>
        <taxon>Parmales</taxon>
        <taxon>Triparmaceae</taxon>
        <taxon>Triparma</taxon>
    </lineage>
</organism>
<keyword evidence="3" id="KW-1185">Reference proteome</keyword>
<gene>
    <name evidence="2" type="ORF">TrLO_g5218</name>
</gene>
<evidence type="ECO:0000256" key="1">
    <source>
        <dbReference type="SAM" id="MobiDB-lite"/>
    </source>
</evidence>
<sequence length="138" mass="15370">MNVAPVLGRKPWLSLEITAATLIQAYFRGMAVRRRFNGLRVFYPGRLPNLNKKTFLDHFRDFLTWEKSLPLRSTMNWAEKEAFDAANNAKKRGSAVNKKEPLGSSTSWLGGGGNGSMTNISRDEVGILGKDGILFGDH</sequence>
<reference evidence="3" key="1">
    <citation type="journal article" date="2023" name="Commun. Biol.">
        <title>Genome analysis of Parmales, the sister group of diatoms, reveals the evolutionary specialization of diatoms from phago-mixotrophs to photoautotrophs.</title>
        <authorList>
            <person name="Ban H."/>
            <person name="Sato S."/>
            <person name="Yoshikawa S."/>
            <person name="Yamada K."/>
            <person name="Nakamura Y."/>
            <person name="Ichinomiya M."/>
            <person name="Sato N."/>
            <person name="Blanc-Mathieu R."/>
            <person name="Endo H."/>
            <person name="Kuwata A."/>
            <person name="Ogata H."/>
        </authorList>
    </citation>
    <scope>NUCLEOTIDE SEQUENCE [LARGE SCALE GENOMIC DNA]</scope>
    <source>
        <strain evidence="3">NIES 3700</strain>
    </source>
</reference>
<accession>A0A9W7A3H2</accession>
<dbReference type="CDD" id="cd23767">
    <property type="entry name" value="IQCD"/>
    <property type="match status" value="1"/>
</dbReference>
<dbReference type="Pfam" id="PF00612">
    <property type="entry name" value="IQ"/>
    <property type="match status" value="1"/>
</dbReference>
<evidence type="ECO:0000313" key="2">
    <source>
        <dbReference type="EMBL" id="GMH65136.1"/>
    </source>
</evidence>